<dbReference type="InterPro" id="IPR027417">
    <property type="entry name" value="P-loop_NTPase"/>
</dbReference>
<dbReference type="EMBL" id="QEAO01000002">
    <property type="protein sequence ID" value="TPX37740.1"/>
    <property type="molecule type" value="Genomic_DNA"/>
</dbReference>
<keyword evidence="1" id="KW-0547">Nucleotide-binding</keyword>
<proteinExistence type="predicted"/>
<dbReference type="InterPro" id="IPR003439">
    <property type="entry name" value="ABC_transporter-like_ATP-bd"/>
</dbReference>
<comment type="caution">
    <text evidence="4">The sequence shown here is derived from an EMBL/GenBank/DDBJ whole genome shotgun (WGS) entry which is preliminary data.</text>
</comment>
<evidence type="ECO:0000256" key="2">
    <source>
        <dbReference type="ARBA" id="ARBA00022840"/>
    </source>
</evidence>
<name>A0A507C829_9FUNG</name>
<dbReference type="OrthoDB" id="6593433at2759"/>
<dbReference type="GeneID" id="42001834"/>
<dbReference type="GO" id="GO:0005524">
    <property type="term" value="F:ATP binding"/>
    <property type="evidence" value="ECO:0007669"/>
    <property type="project" value="UniProtKB-KW"/>
</dbReference>
<dbReference type="PROSITE" id="PS50893">
    <property type="entry name" value="ABC_TRANSPORTER_2"/>
    <property type="match status" value="1"/>
</dbReference>
<dbReference type="InterPro" id="IPR003593">
    <property type="entry name" value="AAA+_ATPase"/>
</dbReference>
<dbReference type="Pfam" id="PF00005">
    <property type="entry name" value="ABC_tran"/>
    <property type="match status" value="1"/>
</dbReference>
<evidence type="ECO:0000313" key="4">
    <source>
        <dbReference type="EMBL" id="TPX37740.1"/>
    </source>
</evidence>
<keyword evidence="2" id="KW-0067">ATP-binding</keyword>
<dbReference type="PANTHER" id="PTHR43119:SF1">
    <property type="entry name" value="ABC TRANSPORTER DOMAIN-CONTAINING PROTEIN"/>
    <property type="match status" value="1"/>
</dbReference>
<dbReference type="RefSeq" id="XP_031027651.1">
    <property type="nucleotide sequence ID" value="XM_031166537.1"/>
</dbReference>
<evidence type="ECO:0000256" key="1">
    <source>
        <dbReference type="ARBA" id="ARBA00022741"/>
    </source>
</evidence>
<reference evidence="4 5" key="1">
    <citation type="journal article" date="2019" name="Sci. Rep.">
        <title>Comparative genomics of chytrid fungi reveal insights into the obligate biotrophic and pathogenic lifestyle of Synchytrium endobioticum.</title>
        <authorList>
            <person name="van de Vossenberg B.T.L.H."/>
            <person name="Warris S."/>
            <person name="Nguyen H.D.T."/>
            <person name="van Gent-Pelzer M.P.E."/>
            <person name="Joly D.L."/>
            <person name="van de Geest H.C."/>
            <person name="Bonants P.J.M."/>
            <person name="Smith D.S."/>
            <person name="Levesque C.A."/>
            <person name="van der Lee T.A.J."/>
        </authorList>
    </citation>
    <scope>NUCLEOTIDE SEQUENCE [LARGE SCALE GENOMIC DNA]</scope>
    <source>
        <strain evidence="4 5">JEL517</strain>
    </source>
</reference>
<dbReference type="Gene3D" id="3.40.50.300">
    <property type="entry name" value="P-loop containing nucleotide triphosphate hydrolases"/>
    <property type="match status" value="1"/>
</dbReference>
<dbReference type="Proteomes" id="UP000319731">
    <property type="component" value="Unassembled WGS sequence"/>
</dbReference>
<organism evidence="4 5">
    <name type="scientific">Synchytrium microbalum</name>
    <dbReference type="NCBI Taxonomy" id="1806994"/>
    <lineage>
        <taxon>Eukaryota</taxon>
        <taxon>Fungi</taxon>
        <taxon>Fungi incertae sedis</taxon>
        <taxon>Chytridiomycota</taxon>
        <taxon>Chytridiomycota incertae sedis</taxon>
        <taxon>Chytridiomycetes</taxon>
        <taxon>Synchytriales</taxon>
        <taxon>Synchytriaceae</taxon>
        <taxon>Synchytrium</taxon>
    </lineage>
</organism>
<dbReference type="SMART" id="SM00382">
    <property type="entry name" value="AAA"/>
    <property type="match status" value="1"/>
</dbReference>
<dbReference type="SUPFAM" id="SSF52540">
    <property type="entry name" value="P-loop containing nucleoside triphosphate hydrolases"/>
    <property type="match status" value="1"/>
</dbReference>
<protein>
    <recommendedName>
        <fullName evidence="3">ABC transporter domain-containing protein</fullName>
    </recommendedName>
</protein>
<evidence type="ECO:0000313" key="5">
    <source>
        <dbReference type="Proteomes" id="UP000319731"/>
    </source>
</evidence>
<sequence length="213" mass="22959">MLSVSGLCLDLPDRSTLFKDLGFSLRAGETLCVRGPSGCGKTTLLKAIAQLQPYKSGLVALDGRTPSDLGIPCWRASVLYVPQRPPVMPGTPNQFLDKIRQYKAQKARAPFADPADIALGWNLPLDTWDKPWNLISGGEIQRTALAIAISQKPTVLLLDEPTSALDQETSLLVEQSLSALTCVMVTHSAEQEQRVATRTLTLPGRNHSNGGGV</sequence>
<dbReference type="GO" id="GO:0016887">
    <property type="term" value="F:ATP hydrolysis activity"/>
    <property type="evidence" value="ECO:0007669"/>
    <property type="project" value="InterPro"/>
</dbReference>
<gene>
    <name evidence="4" type="ORF">SmJEL517_g00608</name>
</gene>
<evidence type="ECO:0000259" key="3">
    <source>
        <dbReference type="PROSITE" id="PS50893"/>
    </source>
</evidence>
<feature type="domain" description="ABC transporter" evidence="3">
    <location>
        <begin position="2"/>
        <end position="213"/>
    </location>
</feature>
<dbReference type="AlphaFoldDB" id="A0A507C829"/>
<dbReference type="STRING" id="1806994.A0A507C829"/>
<keyword evidence="5" id="KW-1185">Reference proteome</keyword>
<accession>A0A507C829</accession>
<dbReference type="PANTHER" id="PTHR43119">
    <property type="entry name" value="ABC TRANSPORT PROTEIN ATP-BINDING COMPONENT-RELATED"/>
    <property type="match status" value="1"/>
</dbReference>